<accession>A0ACD5ZXI9</accession>
<dbReference type="Proteomes" id="UP001732700">
    <property type="component" value="Chromosome 7C"/>
</dbReference>
<evidence type="ECO:0000313" key="2">
    <source>
        <dbReference type="Proteomes" id="UP001732700"/>
    </source>
</evidence>
<keyword evidence="2" id="KW-1185">Reference proteome</keyword>
<reference evidence="1" key="2">
    <citation type="submission" date="2025-09" db="UniProtKB">
        <authorList>
            <consortium name="EnsemblPlants"/>
        </authorList>
    </citation>
    <scope>IDENTIFICATION</scope>
</reference>
<reference evidence="1" key="1">
    <citation type="submission" date="2021-05" db="EMBL/GenBank/DDBJ databases">
        <authorList>
            <person name="Scholz U."/>
            <person name="Mascher M."/>
            <person name="Fiebig A."/>
        </authorList>
    </citation>
    <scope>NUCLEOTIDE SEQUENCE [LARGE SCALE GENOMIC DNA]</scope>
</reference>
<sequence length="617" mass="68413">MLSQRGVSTICSNRKRKFGTVDGVLGDLHPANPCEEEEFGSSSSDSCRLASSTLRLHVSSNLAKSVVSLAPFDEGGTMHPVCTGIVFDHSKSRTYVLTSLRQFRSSDDDDGENRYKRKTKVWLPNNQVVKGILMFHDLKHNLGVVNVLQKEKGGCLHASCLDHPQQPESCNQVVVVRRCYSSGKLEVTTGTVAGDPMGGYCCEEAPAGQLLVDFLGNIVGLSYCAEEGSAFIPRSTMLEFIAGFRKVCAEKKAKSADLRRRLVAQQEFLVENYKWKGTTVKLKTLSPSHMSCLEGSSRMQEKQSACHYCDPEGLSAPGHRFERLFPGRSWPTHGDAVSKEAARDKIRSKGYPLPVLADSGMRLLCGFEKEFDEDIWSKLSEKVASDMYQSVVALASFSGDKRFFACTGIFIGCNELTTTVLTSASLVRNSDDEADNLKIEVCLPDNEHATGMLQHYNLHYNIAIITIKDYRCTRIVQIFDQLQTEPCGEVAAVGRVYESGKLIATGGTLIDKPSEFDCKELKMSTCKITKAGIGGPLIDCYGNFIGMDFYSSEETPYLPSNLVLEVLRSFDAMSDAADLINDHNPNRWPVPKPCWCYPTWHIYMDDGVDEDHRPRPM</sequence>
<protein>
    <submittedName>
        <fullName evidence="1">Uncharacterized protein</fullName>
    </submittedName>
</protein>
<name>A0ACD5ZXI9_AVESA</name>
<evidence type="ECO:0000313" key="1">
    <source>
        <dbReference type="EnsemblPlants" id="AVESA.00010b.r2.7CG0654870.1.CDS"/>
    </source>
</evidence>
<organism evidence="1 2">
    <name type="scientific">Avena sativa</name>
    <name type="common">Oat</name>
    <dbReference type="NCBI Taxonomy" id="4498"/>
    <lineage>
        <taxon>Eukaryota</taxon>
        <taxon>Viridiplantae</taxon>
        <taxon>Streptophyta</taxon>
        <taxon>Embryophyta</taxon>
        <taxon>Tracheophyta</taxon>
        <taxon>Spermatophyta</taxon>
        <taxon>Magnoliopsida</taxon>
        <taxon>Liliopsida</taxon>
        <taxon>Poales</taxon>
        <taxon>Poaceae</taxon>
        <taxon>BOP clade</taxon>
        <taxon>Pooideae</taxon>
        <taxon>Poodae</taxon>
        <taxon>Poeae</taxon>
        <taxon>Poeae Chloroplast Group 1 (Aveneae type)</taxon>
        <taxon>Aveninae</taxon>
        <taxon>Avena</taxon>
    </lineage>
</organism>
<dbReference type="EnsemblPlants" id="AVESA.00010b.r2.7CG0654870.1">
    <property type="protein sequence ID" value="AVESA.00010b.r2.7CG0654870.1.CDS"/>
    <property type="gene ID" value="AVESA.00010b.r2.7CG0654870"/>
</dbReference>
<proteinExistence type="predicted"/>